<feature type="transmembrane region" description="Helical" evidence="1">
    <location>
        <begin position="58"/>
        <end position="79"/>
    </location>
</feature>
<reference evidence="2 3" key="1">
    <citation type="submission" date="2018-08" db="EMBL/GenBank/DDBJ databases">
        <title>Paraburkholderia sp. DHOM06 isolated from forest soil.</title>
        <authorList>
            <person name="Gao Z.-H."/>
            <person name="Qiu L.-H."/>
        </authorList>
    </citation>
    <scope>NUCLEOTIDE SEQUENCE [LARGE SCALE GENOMIC DNA]</scope>
    <source>
        <strain evidence="2 3">DHOM06</strain>
    </source>
</reference>
<protein>
    <submittedName>
        <fullName evidence="2">Uncharacterized protein</fullName>
    </submittedName>
</protein>
<sequence length="116" mass="13227">MQTHHAFHPELRHATVPTYVVSYLFPVLIVIYEIYRVGYWISQFGMNFAEFNQTGYEYVLMLAVFAVQVVVGVLFIAIVLPTRHPDLEHRLTNIALGLFCSAVVLGYDYFALQGAL</sequence>
<comment type="caution">
    <text evidence="2">The sequence shown here is derived from an EMBL/GenBank/DDBJ whole genome shotgun (WGS) entry which is preliminary data.</text>
</comment>
<accession>A0A3D8K2P0</accession>
<name>A0A3D8K2P0_9BURK</name>
<feature type="transmembrane region" description="Helical" evidence="1">
    <location>
        <begin position="91"/>
        <end position="110"/>
    </location>
</feature>
<evidence type="ECO:0000256" key="1">
    <source>
        <dbReference type="SAM" id="Phobius"/>
    </source>
</evidence>
<keyword evidence="3" id="KW-1185">Reference proteome</keyword>
<dbReference type="AlphaFoldDB" id="A0A3D8K2P0"/>
<proteinExistence type="predicted"/>
<dbReference type="RefSeq" id="WP_115533405.1">
    <property type="nucleotide sequence ID" value="NZ_QRGA01000005.1"/>
</dbReference>
<keyword evidence="1" id="KW-1133">Transmembrane helix</keyword>
<keyword evidence="1" id="KW-0472">Membrane</keyword>
<gene>
    <name evidence="2" type="ORF">DWV00_09775</name>
</gene>
<feature type="transmembrane region" description="Helical" evidence="1">
    <location>
        <begin position="20"/>
        <end position="38"/>
    </location>
</feature>
<dbReference type="OrthoDB" id="9131292at2"/>
<evidence type="ECO:0000313" key="2">
    <source>
        <dbReference type="EMBL" id="RDU99430.1"/>
    </source>
</evidence>
<keyword evidence="1" id="KW-0812">Transmembrane</keyword>
<organism evidence="2 3">
    <name type="scientific">Trinickia dinghuensis</name>
    <dbReference type="NCBI Taxonomy" id="2291023"/>
    <lineage>
        <taxon>Bacteria</taxon>
        <taxon>Pseudomonadati</taxon>
        <taxon>Pseudomonadota</taxon>
        <taxon>Betaproteobacteria</taxon>
        <taxon>Burkholderiales</taxon>
        <taxon>Burkholderiaceae</taxon>
        <taxon>Trinickia</taxon>
    </lineage>
</organism>
<evidence type="ECO:0000313" key="3">
    <source>
        <dbReference type="Proteomes" id="UP000256838"/>
    </source>
</evidence>
<dbReference type="EMBL" id="QRGA01000005">
    <property type="protein sequence ID" value="RDU99430.1"/>
    <property type="molecule type" value="Genomic_DNA"/>
</dbReference>
<dbReference type="Proteomes" id="UP000256838">
    <property type="component" value="Unassembled WGS sequence"/>
</dbReference>